<name>A0ABV0H6W2_9NEIS</name>
<dbReference type="CDD" id="cd07064">
    <property type="entry name" value="AlkD_like_1"/>
    <property type="match status" value="1"/>
</dbReference>
<organism evidence="1 2">
    <name type="scientific">Chromobacterium piscinae</name>
    <dbReference type="NCBI Taxonomy" id="686831"/>
    <lineage>
        <taxon>Bacteria</taxon>
        <taxon>Pseudomonadati</taxon>
        <taxon>Pseudomonadota</taxon>
        <taxon>Betaproteobacteria</taxon>
        <taxon>Neisseriales</taxon>
        <taxon>Chromobacteriaceae</taxon>
        <taxon>Chromobacterium</taxon>
    </lineage>
</organism>
<dbReference type="Pfam" id="PF08713">
    <property type="entry name" value="DNA_alkylation"/>
    <property type="match status" value="1"/>
</dbReference>
<dbReference type="EMBL" id="JBDQQU010000011">
    <property type="protein sequence ID" value="MEO3955046.1"/>
    <property type="molecule type" value="Genomic_DNA"/>
</dbReference>
<evidence type="ECO:0000313" key="2">
    <source>
        <dbReference type="Proteomes" id="UP001438292"/>
    </source>
</evidence>
<dbReference type="Proteomes" id="UP001438292">
    <property type="component" value="Unassembled WGS sequence"/>
</dbReference>
<dbReference type="InterPro" id="IPR016024">
    <property type="entry name" value="ARM-type_fold"/>
</dbReference>
<dbReference type="InterPro" id="IPR014825">
    <property type="entry name" value="DNA_alkylation"/>
</dbReference>
<protein>
    <submittedName>
        <fullName evidence="1">DNA alkylation repair protein</fullName>
    </submittedName>
</protein>
<proteinExistence type="predicted"/>
<accession>A0ABV0H6W2</accession>
<dbReference type="PANTHER" id="PTHR34070:SF1">
    <property type="entry name" value="DNA ALKYLATION REPAIR PROTEIN"/>
    <property type="match status" value="1"/>
</dbReference>
<dbReference type="SUPFAM" id="SSF48371">
    <property type="entry name" value="ARM repeat"/>
    <property type="match status" value="1"/>
</dbReference>
<gene>
    <name evidence="1" type="ORF">ABH309_11305</name>
</gene>
<dbReference type="Gene3D" id="1.25.10.90">
    <property type="match status" value="1"/>
</dbReference>
<reference evidence="1 2" key="1">
    <citation type="submission" date="2024-05" db="EMBL/GenBank/DDBJ databases">
        <authorList>
            <person name="De Oliveira J.P."/>
            <person name="Noriler S.A."/>
            <person name="De Oliveira A.G."/>
            <person name="Sipoli D.S."/>
        </authorList>
    </citation>
    <scope>NUCLEOTIDE SEQUENCE [LARGE SCALE GENOMIC DNA]</scope>
    <source>
        <strain evidence="1 2">LABIM186</strain>
    </source>
</reference>
<sequence length="233" mass="26217">MKRDIDLAPLRALLAAAADPARAPAMRAYMRDRFDFLGVAAPARRKAAGPWIKSHDAAGPDGWLELADALWRQPEREFQYVAVDLLARHAAELPAAALPRLLALVTAKSWWDTVDGLAAWIIGELVRARRELQIDMDRLSCDGDFWLRRVAILHQLYWKRDTDAGRLFRYCAANAADPEFFIRKAIGWALREYAYTDAEAVRGFVASAIALSPLSRREALKRIQQKPLPAKEA</sequence>
<dbReference type="PANTHER" id="PTHR34070">
    <property type="entry name" value="ARMADILLO-TYPE FOLD"/>
    <property type="match status" value="1"/>
</dbReference>
<dbReference type="RefSeq" id="WP_346195977.1">
    <property type="nucleotide sequence ID" value="NZ_JBDJHV010000030.1"/>
</dbReference>
<comment type="caution">
    <text evidence="1">The sequence shown here is derived from an EMBL/GenBank/DDBJ whole genome shotgun (WGS) entry which is preliminary data.</text>
</comment>
<keyword evidence="2" id="KW-1185">Reference proteome</keyword>
<evidence type="ECO:0000313" key="1">
    <source>
        <dbReference type="EMBL" id="MEO3955046.1"/>
    </source>
</evidence>